<feature type="chain" id="PRO_5021211695" description="Foldase protein PrsA" evidence="13">
    <location>
        <begin position="25"/>
        <end position="301"/>
    </location>
</feature>
<keyword evidence="7 11" id="KW-0472">Membrane</keyword>
<evidence type="ECO:0000259" key="14">
    <source>
        <dbReference type="PROSITE" id="PS50198"/>
    </source>
</evidence>
<dbReference type="GO" id="GO:0015031">
    <property type="term" value="P:protein transport"/>
    <property type="evidence" value="ECO:0007669"/>
    <property type="project" value="InterPro"/>
</dbReference>
<dbReference type="SUPFAM" id="SSF54534">
    <property type="entry name" value="FKBP-like"/>
    <property type="match status" value="1"/>
</dbReference>
<dbReference type="PANTHER" id="PTHR47245:SF1">
    <property type="entry name" value="FOLDASE PROTEIN PRSA"/>
    <property type="match status" value="1"/>
</dbReference>
<comment type="similarity">
    <text evidence="3 11">Belongs to the PrsA family.</text>
</comment>
<dbReference type="GO" id="GO:0003755">
    <property type="term" value="F:peptidyl-prolyl cis-trans isomerase activity"/>
    <property type="evidence" value="ECO:0007669"/>
    <property type="project" value="UniProtKB-UniRule"/>
</dbReference>
<evidence type="ECO:0000256" key="13">
    <source>
        <dbReference type="SAM" id="SignalP"/>
    </source>
</evidence>
<comment type="subcellular location">
    <subcellularLocation>
        <location evidence="2 11">Cell membrane</location>
        <topology evidence="2 11">Lipid-anchor</topology>
    </subcellularLocation>
</comment>
<dbReference type="Proteomes" id="UP000297982">
    <property type="component" value="Unassembled WGS sequence"/>
</dbReference>
<dbReference type="EMBL" id="SRJC01000001">
    <property type="protein sequence ID" value="TGB05301.1"/>
    <property type="molecule type" value="Genomic_DNA"/>
</dbReference>
<dbReference type="Pfam" id="PF00639">
    <property type="entry name" value="Rotamase"/>
    <property type="match status" value="1"/>
</dbReference>
<dbReference type="PROSITE" id="PS01096">
    <property type="entry name" value="PPIC_PPIASE_1"/>
    <property type="match status" value="1"/>
</dbReference>
<evidence type="ECO:0000256" key="11">
    <source>
        <dbReference type="HAMAP-Rule" id="MF_01145"/>
    </source>
</evidence>
<proteinExistence type="inferred from homology"/>
<evidence type="ECO:0000313" key="16">
    <source>
        <dbReference type="Proteomes" id="UP000297982"/>
    </source>
</evidence>
<gene>
    <name evidence="11" type="primary">prsA</name>
    <name evidence="15" type="ORF">E4663_10025</name>
</gene>
<dbReference type="PANTHER" id="PTHR47245">
    <property type="entry name" value="PEPTIDYLPROLYL ISOMERASE"/>
    <property type="match status" value="1"/>
</dbReference>
<evidence type="ECO:0000256" key="2">
    <source>
        <dbReference type="ARBA" id="ARBA00004193"/>
    </source>
</evidence>
<dbReference type="GO" id="GO:0005886">
    <property type="term" value="C:plasma membrane"/>
    <property type="evidence" value="ECO:0007669"/>
    <property type="project" value="UniProtKB-SubCell"/>
</dbReference>
<feature type="signal peptide" evidence="13">
    <location>
        <begin position="1"/>
        <end position="24"/>
    </location>
</feature>
<dbReference type="InterPro" id="IPR023058">
    <property type="entry name" value="PPIase_PpiC_CS"/>
</dbReference>
<dbReference type="RefSeq" id="WP_135327453.1">
    <property type="nucleotide sequence ID" value="NZ_SRJC01000001.1"/>
</dbReference>
<comment type="function">
    <text evidence="11">Plays a major role in protein secretion by helping the post-translocational extracellular folding of several secreted proteins.</text>
</comment>
<comment type="caution">
    <text evidence="15">The sequence shown here is derived from an EMBL/GenBank/DDBJ whole genome shotgun (WGS) entry which is preliminary data.</text>
</comment>
<evidence type="ECO:0000256" key="9">
    <source>
        <dbReference type="ARBA" id="ARBA00023235"/>
    </source>
</evidence>
<accession>A0A4Z0H7W2</accession>
<keyword evidence="8 11" id="KW-0564">Palmitate</keyword>
<evidence type="ECO:0000256" key="12">
    <source>
        <dbReference type="SAM" id="MobiDB-lite"/>
    </source>
</evidence>
<dbReference type="PROSITE" id="PS51257">
    <property type="entry name" value="PROKAR_LIPOPROTEIN"/>
    <property type="match status" value="1"/>
</dbReference>
<keyword evidence="4 11" id="KW-1003">Cell membrane</keyword>
<dbReference type="InterPro" id="IPR000297">
    <property type="entry name" value="PPIase_PpiC"/>
</dbReference>
<keyword evidence="6 11" id="KW-0697">Rotamase</keyword>
<dbReference type="SUPFAM" id="SSF109998">
    <property type="entry name" value="Triger factor/SurA peptide-binding domain-like"/>
    <property type="match status" value="1"/>
</dbReference>
<name>A0A4Z0H7W2_9BACI</name>
<dbReference type="Gene3D" id="1.10.3120.10">
    <property type="entry name" value="Trigger factor, C-terminal domain"/>
    <property type="match status" value="1"/>
</dbReference>
<protein>
    <recommendedName>
        <fullName evidence="11">Foldase protein PrsA</fullName>
        <ecNumber evidence="11">5.2.1.8</ecNumber>
    </recommendedName>
</protein>
<dbReference type="HAMAP" id="MF_01145">
    <property type="entry name" value="Foldase_PrsA"/>
    <property type="match status" value="1"/>
</dbReference>
<sequence length="301" mass="33919">MKKLAITAALAASVFTLSACSSSAEDSETIVATGNGEITKEEFYQELKKASGEDVIKQLVKQEVLAENYDVSDEEVNKELEAMKEQAGGEIDPVLQQYNMSSEEELKEAIRFSLLQEQAVTEDIEITEEDMKNYYDRMKTELQTSHILVQDEETAKEVKQKLKDGESFDDLASEYSQDGSAKQGGKLGYIGLGKTVPEFEKAAYSLDVGEVSEPVQTQYGFHIIKVTDKRDVEDVEPYEDVKDDIKRTLTREKVDPAALQEKMDKLIQEADLDVKLDEYKGLFEKEESNEDQNTEEDTQSE</sequence>
<feature type="domain" description="PpiC" evidence="14">
    <location>
        <begin position="139"/>
        <end position="228"/>
    </location>
</feature>
<evidence type="ECO:0000256" key="6">
    <source>
        <dbReference type="ARBA" id="ARBA00023110"/>
    </source>
</evidence>
<evidence type="ECO:0000256" key="7">
    <source>
        <dbReference type="ARBA" id="ARBA00023136"/>
    </source>
</evidence>
<evidence type="ECO:0000256" key="5">
    <source>
        <dbReference type="ARBA" id="ARBA00022729"/>
    </source>
</evidence>
<keyword evidence="10 11" id="KW-0449">Lipoprotein</keyword>
<dbReference type="EC" id="5.2.1.8" evidence="11"/>
<dbReference type="AlphaFoldDB" id="A0A4Z0H7W2"/>
<dbReference type="InterPro" id="IPR050245">
    <property type="entry name" value="PrsA_foldase"/>
</dbReference>
<comment type="catalytic activity">
    <reaction evidence="1 11">
        <text>[protein]-peptidylproline (omega=180) = [protein]-peptidylproline (omega=0)</text>
        <dbReference type="Rhea" id="RHEA:16237"/>
        <dbReference type="Rhea" id="RHEA-COMP:10747"/>
        <dbReference type="Rhea" id="RHEA-COMP:10748"/>
        <dbReference type="ChEBI" id="CHEBI:83833"/>
        <dbReference type="ChEBI" id="CHEBI:83834"/>
        <dbReference type="EC" id="5.2.1.8"/>
    </reaction>
</comment>
<keyword evidence="9 11" id="KW-0413">Isomerase</keyword>
<dbReference type="Gene3D" id="3.10.50.40">
    <property type="match status" value="1"/>
</dbReference>
<evidence type="ECO:0000256" key="10">
    <source>
        <dbReference type="ARBA" id="ARBA00023288"/>
    </source>
</evidence>
<dbReference type="PROSITE" id="PS50198">
    <property type="entry name" value="PPIC_PPIASE_2"/>
    <property type="match status" value="1"/>
</dbReference>
<feature type="region of interest" description="Disordered" evidence="12">
    <location>
        <begin position="281"/>
        <end position="301"/>
    </location>
</feature>
<dbReference type="STRING" id="192814.GCA_900166575_02391"/>
<evidence type="ECO:0000256" key="1">
    <source>
        <dbReference type="ARBA" id="ARBA00000971"/>
    </source>
</evidence>
<dbReference type="InterPro" id="IPR037041">
    <property type="entry name" value="Trigger_fac_C_sf"/>
</dbReference>
<reference evidence="15 16" key="1">
    <citation type="journal article" date="2003" name="Int. J. Syst. Evol. Microbiol.">
        <title>Halobacillus salinus sp. nov., isolated from a salt lake on the coast of the East Sea in Korea.</title>
        <authorList>
            <person name="Yoon J.H."/>
            <person name="Kang K.H."/>
            <person name="Park Y.H."/>
        </authorList>
    </citation>
    <scope>NUCLEOTIDE SEQUENCE [LARGE SCALE GENOMIC DNA]</scope>
    <source>
        <strain evidence="15 16">HSL-3</strain>
    </source>
</reference>
<feature type="compositionally biased region" description="Acidic residues" evidence="12">
    <location>
        <begin position="287"/>
        <end position="301"/>
    </location>
</feature>
<dbReference type="InterPro" id="IPR046357">
    <property type="entry name" value="PPIase_dom_sf"/>
</dbReference>
<evidence type="ECO:0000256" key="3">
    <source>
        <dbReference type="ARBA" id="ARBA00006071"/>
    </source>
</evidence>
<evidence type="ECO:0000256" key="8">
    <source>
        <dbReference type="ARBA" id="ARBA00023139"/>
    </source>
</evidence>
<evidence type="ECO:0000313" key="15">
    <source>
        <dbReference type="EMBL" id="TGB05301.1"/>
    </source>
</evidence>
<dbReference type="GO" id="GO:0006457">
    <property type="term" value="P:protein folding"/>
    <property type="evidence" value="ECO:0007669"/>
    <property type="project" value="UniProtKB-UniRule"/>
</dbReference>
<dbReference type="InterPro" id="IPR023059">
    <property type="entry name" value="Foldase_PrsA"/>
</dbReference>
<evidence type="ECO:0000256" key="4">
    <source>
        <dbReference type="ARBA" id="ARBA00022475"/>
    </source>
</evidence>
<organism evidence="15 16">
    <name type="scientific">Halobacillus salinus</name>
    <dbReference type="NCBI Taxonomy" id="192814"/>
    <lineage>
        <taxon>Bacteria</taxon>
        <taxon>Bacillati</taxon>
        <taxon>Bacillota</taxon>
        <taxon>Bacilli</taxon>
        <taxon>Bacillales</taxon>
        <taxon>Bacillaceae</taxon>
        <taxon>Halobacillus</taxon>
    </lineage>
</organism>
<dbReference type="InterPro" id="IPR027304">
    <property type="entry name" value="Trigger_fact/SurA_dom_sf"/>
</dbReference>
<keyword evidence="5 11" id="KW-0732">Signal</keyword>
<keyword evidence="16" id="KW-1185">Reference proteome</keyword>